<keyword evidence="3" id="KW-1185">Reference proteome</keyword>
<name>A0ABP8XCD6_9PSEU</name>
<dbReference type="EMBL" id="BAABIC010000018">
    <property type="protein sequence ID" value="GAA4702967.1"/>
    <property type="molecule type" value="Genomic_DNA"/>
</dbReference>
<dbReference type="InterPro" id="IPR007345">
    <property type="entry name" value="Polysacch_pyruvyl_Trfase"/>
</dbReference>
<evidence type="ECO:0000313" key="2">
    <source>
        <dbReference type="EMBL" id="GAA4702967.1"/>
    </source>
</evidence>
<evidence type="ECO:0000313" key="3">
    <source>
        <dbReference type="Proteomes" id="UP001500325"/>
    </source>
</evidence>
<sequence>MADDRRPLYHLVGTAGFPNYGDELIAAGWLRHLARTAPEADVWLDCPSPGTAATLLDGLHPRARFTDTVWRLCRAAPEGGPWETAAWVRRAVADPGLAPRWVAGVELLRRADVVHVIGGGYVNGIWPRHAGVLAAAVAGTDQSGGRAVATGQGLTPEADGAGPLLRSLLERFALVEVRDEASARLLDRPNTLGLDDAFLPTAAVPPTDDAPRVVLCLQSDLSDRPAEALATFVLGALRRWRVDPQEVAVVEGIPGQDRVVYALLEHQLPGARFVPFDRVWGDGLPVAADQTWISTRFHPHLVAAAVGAGGLAVGLNGDYYPTKHRSLTALGSGWDLVTDLDATPGRPGPGGFPPDVVAGLRERKAALADRVYGRVEPGIRRPARGGETC</sequence>
<protein>
    <recommendedName>
        <fullName evidence="1">Polysaccharide pyruvyl transferase domain-containing protein</fullName>
    </recommendedName>
</protein>
<dbReference type="Proteomes" id="UP001500325">
    <property type="component" value="Unassembled WGS sequence"/>
</dbReference>
<evidence type="ECO:0000259" key="1">
    <source>
        <dbReference type="Pfam" id="PF04230"/>
    </source>
</evidence>
<dbReference type="Pfam" id="PF04230">
    <property type="entry name" value="PS_pyruv_trans"/>
    <property type="match status" value="1"/>
</dbReference>
<gene>
    <name evidence="2" type="ORF">GCM10023215_47890</name>
</gene>
<dbReference type="RefSeq" id="WP_345382983.1">
    <property type="nucleotide sequence ID" value="NZ_BAABIC010000018.1"/>
</dbReference>
<accession>A0ABP8XCD6</accession>
<feature type="domain" description="Polysaccharide pyruvyl transferase" evidence="1">
    <location>
        <begin position="19"/>
        <end position="307"/>
    </location>
</feature>
<dbReference type="PANTHER" id="PTHR36836:SF1">
    <property type="entry name" value="COLANIC ACID BIOSYNTHESIS PROTEIN WCAK"/>
    <property type="match status" value="1"/>
</dbReference>
<dbReference type="PANTHER" id="PTHR36836">
    <property type="entry name" value="COLANIC ACID BIOSYNTHESIS PROTEIN WCAK"/>
    <property type="match status" value="1"/>
</dbReference>
<organism evidence="2 3">
    <name type="scientific">Pseudonocardia yuanmonensis</name>
    <dbReference type="NCBI Taxonomy" id="1095914"/>
    <lineage>
        <taxon>Bacteria</taxon>
        <taxon>Bacillati</taxon>
        <taxon>Actinomycetota</taxon>
        <taxon>Actinomycetes</taxon>
        <taxon>Pseudonocardiales</taxon>
        <taxon>Pseudonocardiaceae</taxon>
        <taxon>Pseudonocardia</taxon>
    </lineage>
</organism>
<reference evidence="3" key="1">
    <citation type="journal article" date="2019" name="Int. J. Syst. Evol. Microbiol.">
        <title>The Global Catalogue of Microorganisms (GCM) 10K type strain sequencing project: providing services to taxonomists for standard genome sequencing and annotation.</title>
        <authorList>
            <consortium name="The Broad Institute Genomics Platform"/>
            <consortium name="The Broad Institute Genome Sequencing Center for Infectious Disease"/>
            <person name="Wu L."/>
            <person name="Ma J."/>
        </authorList>
    </citation>
    <scope>NUCLEOTIDE SEQUENCE [LARGE SCALE GENOMIC DNA]</scope>
    <source>
        <strain evidence="3">JCM 18055</strain>
    </source>
</reference>
<comment type="caution">
    <text evidence="2">The sequence shown here is derived from an EMBL/GenBank/DDBJ whole genome shotgun (WGS) entry which is preliminary data.</text>
</comment>
<proteinExistence type="predicted"/>